<name>A0ABN9RKE9_9DINO</name>
<reference evidence="2" key="1">
    <citation type="submission" date="2023-10" db="EMBL/GenBank/DDBJ databases">
        <authorList>
            <person name="Chen Y."/>
            <person name="Shah S."/>
            <person name="Dougan E. K."/>
            <person name="Thang M."/>
            <person name="Chan C."/>
        </authorList>
    </citation>
    <scope>NUCLEOTIDE SEQUENCE [LARGE SCALE GENOMIC DNA]</scope>
</reference>
<feature type="compositionally biased region" description="Basic and acidic residues" evidence="1">
    <location>
        <begin position="134"/>
        <end position="147"/>
    </location>
</feature>
<feature type="compositionally biased region" description="Basic and acidic residues" evidence="1">
    <location>
        <begin position="42"/>
        <end position="57"/>
    </location>
</feature>
<comment type="caution">
    <text evidence="2">The sequence shown here is derived from an EMBL/GenBank/DDBJ whole genome shotgun (WGS) entry which is preliminary data.</text>
</comment>
<protein>
    <submittedName>
        <fullName evidence="2">Uncharacterized protein</fullName>
    </submittedName>
</protein>
<evidence type="ECO:0000313" key="3">
    <source>
        <dbReference type="Proteomes" id="UP001189429"/>
    </source>
</evidence>
<dbReference type="EMBL" id="CAUYUJ010007027">
    <property type="protein sequence ID" value="CAK0819362.1"/>
    <property type="molecule type" value="Genomic_DNA"/>
</dbReference>
<accession>A0ABN9RKE9</accession>
<feature type="region of interest" description="Disordered" evidence="1">
    <location>
        <begin position="161"/>
        <end position="211"/>
    </location>
</feature>
<feature type="region of interest" description="Disordered" evidence="1">
    <location>
        <begin position="122"/>
        <end position="147"/>
    </location>
</feature>
<evidence type="ECO:0000313" key="2">
    <source>
        <dbReference type="EMBL" id="CAK0819362.1"/>
    </source>
</evidence>
<feature type="compositionally biased region" description="Basic residues" evidence="1">
    <location>
        <begin position="69"/>
        <end position="80"/>
    </location>
</feature>
<feature type="region of interest" description="Disordered" evidence="1">
    <location>
        <begin position="37"/>
        <end position="86"/>
    </location>
</feature>
<organism evidence="2 3">
    <name type="scientific">Prorocentrum cordatum</name>
    <dbReference type="NCBI Taxonomy" id="2364126"/>
    <lineage>
        <taxon>Eukaryota</taxon>
        <taxon>Sar</taxon>
        <taxon>Alveolata</taxon>
        <taxon>Dinophyceae</taxon>
        <taxon>Prorocentrales</taxon>
        <taxon>Prorocentraceae</taxon>
        <taxon>Prorocentrum</taxon>
    </lineage>
</organism>
<sequence>SRCQQCRKCEWNHLIVKNGSCCSGCGAPVTLYKRQSPAGRHVHVEDETRGDEGKPGGKGDGCQQDGRRPRSHPKKGRRHGTQGAASDTSAIHLLEQAAQATADAALQAALMAQIEQIRSKAEADSEASVSQAEAPRRADGAWKTAEHHHNQCVENVVEVGEATLPPPPGSPQQRARARRPGAPLAAGRGGRPRGARSARSGSRAARRGGSREAQLQFLQQAVDVVRVVLAVRRSRSARSVVGCRGGALGVAARLL</sequence>
<keyword evidence="3" id="KW-1185">Reference proteome</keyword>
<feature type="non-terminal residue" evidence="2">
    <location>
        <position position="1"/>
    </location>
</feature>
<evidence type="ECO:0000256" key="1">
    <source>
        <dbReference type="SAM" id="MobiDB-lite"/>
    </source>
</evidence>
<proteinExistence type="predicted"/>
<gene>
    <name evidence="2" type="ORF">PCOR1329_LOCUS21370</name>
</gene>
<feature type="non-terminal residue" evidence="2">
    <location>
        <position position="255"/>
    </location>
</feature>
<dbReference type="Proteomes" id="UP001189429">
    <property type="component" value="Unassembled WGS sequence"/>
</dbReference>